<accession>A0ACC1AD19</accession>
<evidence type="ECO:0000313" key="2">
    <source>
        <dbReference type="Proteomes" id="UP001164250"/>
    </source>
</evidence>
<organism evidence="1 2">
    <name type="scientific">Pistacia atlantica</name>
    <dbReference type="NCBI Taxonomy" id="434234"/>
    <lineage>
        <taxon>Eukaryota</taxon>
        <taxon>Viridiplantae</taxon>
        <taxon>Streptophyta</taxon>
        <taxon>Embryophyta</taxon>
        <taxon>Tracheophyta</taxon>
        <taxon>Spermatophyta</taxon>
        <taxon>Magnoliopsida</taxon>
        <taxon>eudicotyledons</taxon>
        <taxon>Gunneridae</taxon>
        <taxon>Pentapetalae</taxon>
        <taxon>rosids</taxon>
        <taxon>malvids</taxon>
        <taxon>Sapindales</taxon>
        <taxon>Anacardiaceae</taxon>
        <taxon>Pistacia</taxon>
    </lineage>
</organism>
<sequence length="2821" mass="310770">MATDTRSNRKSKDDESCNSKGKQTSGKGLSSSGLESSDASTLRRSARETSSSKKNMTSSPSSTRKSERLEKRISTTPPVQGKSEKVEKHTTAVPLRRSERGKKPSSSSSSGSKKSDKSSSSSKIKWKKEKKEKSVKQLNMETKEVSNESKKRDTGPLLVEKKRMDARIYRALFKRQPKKVKVEDHNKELKMRDKSSQGYGSDHEDESLKKVNSDLKDESRKKVNSDHQDESLEKVNNDHKYESLKKVNNNIKDESPKKVISDIESSERRHEKLRDKEVPSFFEIAGEEPNAGINRSAQGASRVWEANGPDVGDSITFSKSGDTTIEAIADAEQAKVDCLSKEKFPSPELLDSTVVGRTLDGVIGTERCHEVMPLKRKRKEVNVHPDTSSVIANKSTRSGEVITPPTECVDTCGTCFKRQRYWIVQMLIYFTFWVDYDSTRQECCSCLLKPKEKLDEGLSDASIAKDRGKPGAGVTTELVANCGNHMQRNGSFVDIPADGFQNTCLICKLGGKLLPLNPTLEFNGNFSGIDFKTNASCLVPFDKDSLDMTLTWIEKKILQSWFCDGIGCKRSYHLSCLDPPMENVALGAWYCIPCARKKIESGVHSLSKGIESIWDVGEEVSDADGSRKQKKYFVKYKGLAHVHNCWVPESQLLCEAPSLVSKFNRKNQVARWKVEWTLPHRLLQKRSLVSLRQYDEYFSEHDGGGLDCHYEWLVKWHGLDYEHSTWELETAPFIISPEGQSLIRDYENRHHKAKIASYLSSVEKLLEGVTPNEMKKTEKVFPVKLDHLLTGGSSMSKNNLDFVNKLREYWHKGQNAVVFDDQERIVKVILFIKSLLSDVSQPFLIISTSPLLHSWEDEFSRLAPSADVVVYSGSKEIRTSLRTLEFYEEGGCIMFQALITSPEVVIEDLNVFESIGWEAIIVDECQRSKISSHLEQIKMLITKMRLLLVSGQLKDTIAEYLNMLSALDYQPDRGSLSNEGFITDSIDNIGTLKEKLSKYVAYGGKLDSSKFVEYWVPVQISNVQLEQYCATLLSNSSSLCSTLKNDPVGALRDILISTRKLALEALALAKGAAQEPHADLICPAKKLHLLAKGPAQCCDHPYILDSFLRRALLDGLQVTEHLDVEIKASGKLQLLDTMLTEMKNQALRVLILFQSRGGAGKNSASLGNILEDYVQQRFGPHSYEHVDGNVIPSKKQASMNNFNKKSERFVFLLETRACLPSIKLSSVDTVIIFNSDCSPVNDLRALQKITLESQFEQIKVFRLYSSFTVEEKALILAKQDRPPDGYLQNMSRVSSHVLLMWGASYLFNRLVEYHVNDSLASGSSDIFEKSLLKNVTQEFLTILTKTGEDNDRSKLNVILKVKQDRGTYSATFPLFGESKIEVIDEGAPHVFWMKLLEGKTPCWKYSFVSSQRSRKRVRYLDDVKNKPEGENGEVVKKHKKVANNTVNPSSMKHGLGRKKASRNNEGTSRIPTQSETISLKLASPSPCLVNNISGSQRELYSSQKNLHLLLKAEISKLCEVLQLREDVKDMVEKFLEYFMINHPVSREPETILQAFQISVCWTAASLQKQKIGHKESFALAKQHLNVGCKKEDADLFYLKLQCLKKVFLYQLEKLKLADCPKASEISSKDIGGDHLHTSLSQTETPNLQKVKVEVEDWSTAQECSDKLDLSKVAQKDILKCINKIQKKFQKQMAKLFQKHQKETEHIHQQYEEEKTNLENKKRTEAAIISHLHSHGNSSMKIDRLKILDHEYAKEFEELRSERDTKLKNLEEMKISAMKMVQEKEASWVEEVKSWVEVEFSNKPPSNEFGHDVQNMPTSEQINAHDSLENIFPVSGHLSEERSPNNLMPITLVGRVESSGVHQTVPDEAAVCSHPIETVGPVGPSRVLSDKFDTIASERASVSGFQEHMHAGNLGDNQEKVVSMNSYSNQKVPDGAMLSMPGGQVQLEVTETVGSSDNPEDGHLAFHSSAEQICDRVPLNPDGELLMGVTKTASSNNLENVVSMNAPSLDEQIHDGATASITDTEVLLRVPEAEAPSSEEQIPCTAALTIPEAEAPVVVPENVSSSDGLETVASVNLSSSRVEIPDASLSMPHVEVQLGVPESSPDAVVEVSNTNEENDGLPAMSLDNATEVVQTDGVSCNVNVNLHLQDLSSVNSPSVQTPTTTAQDGPIPPNRAICSEVITSTVIQNGDAAAGEMQISSQQFEPSQSHPVDNVTSDPSNHVVAAEIQIPSQQVGVPEIPGASLSMPDVEVQLGVPESSPNEVVEVSNTNEENDGLPAMSLDNAAEVVQTDGVSCNVNVNLHLQDLYSVNSPSVQTPTTTAQDGPIPPNRAICSEVITSTIIQNGNAAAGEMQIPSQSLPVDNVASDPSSNEAPASEPVAQMQVLPSIDVLSGHNPPDLPSASRVGAHPSSDHCITNQSAQAQNDVELPNQAVLQPSAGFAPTPTDGLGTNECDTNTASVPSGHSNPTVPNAAPVTYLYHDPLQKELERICRDKDKTMKIHEETKLRLKSDCEREIEEAVTQIRRKFEIKLKETETEFQSKKRELDAHHSQVLLNKILAEAFKAKCMDLKASSAGMQQELTSSFIQRLAQQSAAQRPSVLAGSSLSGSLATASASTSTTPSTLLTTSLPPAASPHAAVPPLQAVHHSSALFSSGATRPPHISSVNSPAGNHQVGTGIRAPAPHLQTFRPSLPISSTSLPSSSLLPSQQMPSNPPATSLSLPQYPSRPPPPPTFHPSAYNRAHQPETVVGIPSLPNTSLPALELLRDFDARSGANPIPPSSLPPLPDLGSAVLPESALQSSMRASTGQVSGAADVVCLSDDE</sequence>
<comment type="caution">
    <text evidence="1">The sequence shown here is derived from an EMBL/GenBank/DDBJ whole genome shotgun (WGS) entry which is preliminary data.</text>
</comment>
<dbReference type="Proteomes" id="UP001164250">
    <property type="component" value="Chromosome 11"/>
</dbReference>
<dbReference type="EMBL" id="CM047907">
    <property type="protein sequence ID" value="KAJ0084149.1"/>
    <property type="molecule type" value="Genomic_DNA"/>
</dbReference>
<proteinExistence type="predicted"/>
<evidence type="ECO:0000313" key="1">
    <source>
        <dbReference type="EMBL" id="KAJ0084149.1"/>
    </source>
</evidence>
<gene>
    <name evidence="1" type="ORF">Patl1_30660</name>
</gene>
<keyword evidence="2" id="KW-1185">Reference proteome</keyword>
<protein>
    <submittedName>
        <fullName evidence="1">Uncharacterized protein</fullName>
    </submittedName>
</protein>
<reference evidence="2" key="1">
    <citation type="journal article" date="2023" name="G3 (Bethesda)">
        <title>Genome assembly and association tests identify interacting loci associated with vigor, precocity, and sex in interspecific pistachio rootstocks.</title>
        <authorList>
            <person name="Palmer W."/>
            <person name="Jacygrad E."/>
            <person name="Sagayaradj S."/>
            <person name="Cavanaugh K."/>
            <person name="Han R."/>
            <person name="Bertier L."/>
            <person name="Beede B."/>
            <person name="Kafkas S."/>
            <person name="Golino D."/>
            <person name="Preece J."/>
            <person name="Michelmore R."/>
        </authorList>
    </citation>
    <scope>NUCLEOTIDE SEQUENCE [LARGE SCALE GENOMIC DNA]</scope>
</reference>
<name>A0ACC1AD19_9ROSI</name>